<dbReference type="PANTHER" id="PTHR36835:SF1">
    <property type="entry name" value="CYTOCHROME BO(3) UBIQUINOL OXIDASE SUBUNIT 4"/>
    <property type="match status" value="1"/>
</dbReference>
<accession>A0A1S8CVI5</accession>
<evidence type="ECO:0000256" key="2">
    <source>
        <dbReference type="ARBA" id="ARBA00008079"/>
    </source>
</evidence>
<evidence type="ECO:0000256" key="12">
    <source>
        <dbReference type="ARBA" id="ARBA00025694"/>
    </source>
</evidence>
<dbReference type="InterPro" id="IPR050968">
    <property type="entry name" value="Cytochrome_c_oxidase_bac_sub4"/>
</dbReference>
<evidence type="ECO:0000256" key="16">
    <source>
        <dbReference type="ARBA" id="ARBA00032185"/>
    </source>
</evidence>
<evidence type="ECO:0000256" key="13">
    <source>
        <dbReference type="ARBA" id="ARBA00030071"/>
    </source>
</evidence>
<dbReference type="GO" id="GO:0019646">
    <property type="term" value="P:aerobic electron transport chain"/>
    <property type="evidence" value="ECO:0007669"/>
    <property type="project" value="TreeGrafter"/>
</dbReference>
<reference evidence="18 19" key="1">
    <citation type="submission" date="2016-10" db="EMBL/GenBank/DDBJ databases">
        <title>Draft Genome sequence of Alkanindiges sp. strain H1.</title>
        <authorList>
            <person name="Subhash Y."/>
            <person name="Lee S."/>
        </authorList>
    </citation>
    <scope>NUCLEOTIDE SEQUENCE [LARGE SCALE GENOMIC DNA]</scope>
    <source>
        <strain evidence="18 19">H1</strain>
    </source>
</reference>
<evidence type="ECO:0000256" key="14">
    <source>
        <dbReference type="ARBA" id="ARBA00030211"/>
    </source>
</evidence>
<dbReference type="GO" id="GO:0009319">
    <property type="term" value="C:cytochrome o ubiquinol oxidase complex"/>
    <property type="evidence" value="ECO:0007669"/>
    <property type="project" value="TreeGrafter"/>
</dbReference>
<sequence length="115" mass="12976">MGHHAHTDATGASHGSTKQYVIGLIISIVLTIIPFWMVMQNVEQPGSFERGPLVWTIVVTAIAQVLVQLVFFLHLNSSSEQRWNLIAFVYTVLTIAILIIGSIWVMDYLHYFMMS</sequence>
<evidence type="ECO:0000256" key="11">
    <source>
        <dbReference type="ARBA" id="ARBA00023136"/>
    </source>
</evidence>
<keyword evidence="9 17" id="KW-1133">Transmembrane helix</keyword>
<evidence type="ECO:0000256" key="8">
    <source>
        <dbReference type="ARBA" id="ARBA00022982"/>
    </source>
</evidence>
<dbReference type="RefSeq" id="WP_076878161.1">
    <property type="nucleotide sequence ID" value="NZ_MLCN01000022.1"/>
</dbReference>
<protein>
    <recommendedName>
        <fullName evidence="4">Cytochrome bo(3) ubiquinol oxidase subunit 4</fullName>
    </recommendedName>
    <alternativeName>
        <fullName evidence="16">Cytochrome o ubiquinol oxidase subunit 4</fullName>
    </alternativeName>
    <alternativeName>
        <fullName evidence="13">Oxidase bo(3) subunit 4</fullName>
    </alternativeName>
    <alternativeName>
        <fullName evidence="14">Ubiquinol oxidase polypeptide IV</fullName>
    </alternativeName>
    <alternativeName>
        <fullName evidence="15">Ubiquinol oxidase subunit 4</fullName>
    </alternativeName>
</protein>
<comment type="subcellular location">
    <subcellularLocation>
        <location evidence="1">Cell membrane</location>
        <topology evidence="1">Multi-pass membrane protein</topology>
    </subcellularLocation>
</comment>
<evidence type="ECO:0000313" key="18">
    <source>
        <dbReference type="EMBL" id="ONG39797.1"/>
    </source>
</evidence>
<comment type="subunit">
    <text evidence="3">Heterooctamer of two A chains, two B chains, two C chains and two D chains.</text>
</comment>
<gene>
    <name evidence="18" type="ORF">BKE30_08420</name>
</gene>
<organism evidence="18 19">
    <name type="scientific">Alkanindiges hydrocarboniclasticus</name>
    <dbReference type="NCBI Taxonomy" id="1907941"/>
    <lineage>
        <taxon>Bacteria</taxon>
        <taxon>Pseudomonadati</taxon>
        <taxon>Pseudomonadota</taxon>
        <taxon>Gammaproteobacteria</taxon>
        <taxon>Moraxellales</taxon>
        <taxon>Moraxellaceae</taxon>
        <taxon>Alkanindiges</taxon>
    </lineage>
</organism>
<keyword evidence="8" id="KW-0249">Electron transport</keyword>
<dbReference type="InterPro" id="IPR014210">
    <property type="entry name" value="Cyt_o_ubiqinol_oxidase_su4"/>
</dbReference>
<dbReference type="STRING" id="1907941.BKE30_08420"/>
<dbReference type="Proteomes" id="UP000192132">
    <property type="component" value="Unassembled WGS sequence"/>
</dbReference>
<evidence type="ECO:0000256" key="4">
    <source>
        <dbReference type="ARBA" id="ARBA00014689"/>
    </source>
</evidence>
<evidence type="ECO:0000256" key="3">
    <source>
        <dbReference type="ARBA" id="ARBA00011700"/>
    </source>
</evidence>
<comment type="function">
    <text evidence="12">Cytochrome bo(3) ubiquinol terminal oxidase is the component of the aerobic respiratory chain of E.coli that predominates when cells are grown at high aeration. Has proton pump activity across the membrane in addition to electron transfer, pumping 2 protons/electron.</text>
</comment>
<evidence type="ECO:0000256" key="9">
    <source>
        <dbReference type="ARBA" id="ARBA00022989"/>
    </source>
</evidence>
<dbReference type="GO" id="GO:0005886">
    <property type="term" value="C:plasma membrane"/>
    <property type="evidence" value="ECO:0007669"/>
    <property type="project" value="UniProtKB-SubCell"/>
</dbReference>
<evidence type="ECO:0000256" key="7">
    <source>
        <dbReference type="ARBA" id="ARBA00022692"/>
    </source>
</evidence>
<evidence type="ECO:0000256" key="10">
    <source>
        <dbReference type="ARBA" id="ARBA00023002"/>
    </source>
</evidence>
<proteinExistence type="inferred from homology"/>
<dbReference type="GO" id="GO:0015990">
    <property type="term" value="P:electron transport coupled proton transport"/>
    <property type="evidence" value="ECO:0007669"/>
    <property type="project" value="InterPro"/>
</dbReference>
<keyword evidence="6" id="KW-1003">Cell membrane</keyword>
<feature type="transmembrane region" description="Helical" evidence="17">
    <location>
        <begin position="85"/>
        <end position="106"/>
    </location>
</feature>
<feature type="transmembrane region" description="Helical" evidence="17">
    <location>
        <begin position="20"/>
        <end position="38"/>
    </location>
</feature>
<evidence type="ECO:0000256" key="5">
    <source>
        <dbReference type="ARBA" id="ARBA00022448"/>
    </source>
</evidence>
<feature type="transmembrane region" description="Helical" evidence="17">
    <location>
        <begin position="53"/>
        <end position="73"/>
    </location>
</feature>
<evidence type="ECO:0000256" key="6">
    <source>
        <dbReference type="ARBA" id="ARBA00022475"/>
    </source>
</evidence>
<keyword evidence="19" id="KW-1185">Reference proteome</keyword>
<dbReference type="InterPro" id="IPR005171">
    <property type="entry name" value="Cyt_c_oxidase_su4_prok"/>
</dbReference>
<dbReference type="GO" id="GO:0009486">
    <property type="term" value="F:cytochrome bo3 ubiquinol oxidase activity"/>
    <property type="evidence" value="ECO:0007669"/>
    <property type="project" value="InterPro"/>
</dbReference>
<evidence type="ECO:0000256" key="1">
    <source>
        <dbReference type="ARBA" id="ARBA00004651"/>
    </source>
</evidence>
<dbReference type="AlphaFoldDB" id="A0A1S8CVI5"/>
<keyword evidence="10" id="KW-0560">Oxidoreductase</keyword>
<keyword evidence="11 17" id="KW-0472">Membrane</keyword>
<keyword evidence="7 17" id="KW-0812">Transmembrane</keyword>
<dbReference type="GO" id="GO:0015078">
    <property type="term" value="F:proton transmembrane transporter activity"/>
    <property type="evidence" value="ECO:0007669"/>
    <property type="project" value="TreeGrafter"/>
</dbReference>
<evidence type="ECO:0000256" key="17">
    <source>
        <dbReference type="SAM" id="Phobius"/>
    </source>
</evidence>
<dbReference type="EMBL" id="MLCN01000022">
    <property type="protein sequence ID" value="ONG39797.1"/>
    <property type="molecule type" value="Genomic_DNA"/>
</dbReference>
<evidence type="ECO:0000313" key="19">
    <source>
        <dbReference type="Proteomes" id="UP000192132"/>
    </source>
</evidence>
<dbReference type="NCBIfam" id="TIGR02847">
    <property type="entry name" value="CyoD"/>
    <property type="match status" value="1"/>
</dbReference>
<comment type="similarity">
    <text evidence="2">Belongs to the cytochrome c oxidase bacterial subunit 4 family.</text>
</comment>
<dbReference type="Pfam" id="PF03626">
    <property type="entry name" value="COX4_pro"/>
    <property type="match status" value="1"/>
</dbReference>
<dbReference type="PANTHER" id="PTHR36835">
    <property type="entry name" value="CYTOCHROME BO(3) UBIQUINOL OXIDASE SUBUNIT 4"/>
    <property type="match status" value="1"/>
</dbReference>
<comment type="caution">
    <text evidence="18">The sequence shown here is derived from an EMBL/GenBank/DDBJ whole genome shotgun (WGS) entry which is preliminary data.</text>
</comment>
<keyword evidence="5" id="KW-0813">Transport</keyword>
<name>A0A1S8CVI5_9GAMM</name>
<dbReference type="OrthoDB" id="2375888at2"/>
<evidence type="ECO:0000256" key="15">
    <source>
        <dbReference type="ARBA" id="ARBA00031887"/>
    </source>
</evidence>